<name>A0A0D9YNF9_9ORYZ</name>
<keyword evidence="3" id="KW-1185">Reference proteome</keyword>
<accession>A0A0D9YNF9</accession>
<keyword evidence="1" id="KW-0732">Signal</keyword>
<dbReference type="HOGENOM" id="CLU_2761886_0_0_1"/>
<organism evidence="2">
    <name type="scientific">Oryza glumipatula</name>
    <dbReference type="NCBI Taxonomy" id="40148"/>
    <lineage>
        <taxon>Eukaryota</taxon>
        <taxon>Viridiplantae</taxon>
        <taxon>Streptophyta</taxon>
        <taxon>Embryophyta</taxon>
        <taxon>Tracheophyta</taxon>
        <taxon>Spermatophyta</taxon>
        <taxon>Magnoliopsida</taxon>
        <taxon>Liliopsida</taxon>
        <taxon>Poales</taxon>
        <taxon>Poaceae</taxon>
        <taxon>BOP clade</taxon>
        <taxon>Oryzoideae</taxon>
        <taxon>Oryzeae</taxon>
        <taxon>Oryzinae</taxon>
        <taxon>Oryza</taxon>
    </lineage>
</organism>
<dbReference type="EnsemblPlants" id="OGLUM02G06580.1">
    <property type="protein sequence ID" value="OGLUM02G06580.1"/>
    <property type="gene ID" value="OGLUM02G06580"/>
</dbReference>
<proteinExistence type="predicted"/>
<evidence type="ECO:0000313" key="2">
    <source>
        <dbReference type="EnsemblPlants" id="OGLUM02G06580.1"/>
    </source>
</evidence>
<dbReference type="AlphaFoldDB" id="A0A0D9YNF9"/>
<reference evidence="2" key="1">
    <citation type="submission" date="2015-04" db="UniProtKB">
        <authorList>
            <consortium name="EnsemblPlants"/>
        </authorList>
    </citation>
    <scope>IDENTIFICATION</scope>
</reference>
<evidence type="ECO:0000313" key="3">
    <source>
        <dbReference type="Proteomes" id="UP000026961"/>
    </source>
</evidence>
<reference evidence="2" key="2">
    <citation type="submission" date="2018-05" db="EMBL/GenBank/DDBJ databases">
        <title>OgluRS3 (Oryza glumaepatula Reference Sequence Version 3).</title>
        <authorList>
            <person name="Zhang J."/>
            <person name="Kudrna D."/>
            <person name="Lee S."/>
            <person name="Talag J."/>
            <person name="Welchert J."/>
            <person name="Wing R.A."/>
        </authorList>
    </citation>
    <scope>NUCLEOTIDE SEQUENCE [LARGE SCALE GENOMIC DNA]</scope>
</reference>
<dbReference type="Gramene" id="OGLUM02G06580.1">
    <property type="protein sequence ID" value="OGLUM02G06580.1"/>
    <property type="gene ID" value="OGLUM02G06580"/>
</dbReference>
<feature type="signal peptide" evidence="1">
    <location>
        <begin position="1"/>
        <end position="33"/>
    </location>
</feature>
<protein>
    <recommendedName>
        <fullName evidence="4">Expansin-like EG45 domain-containing protein</fullName>
    </recommendedName>
</protein>
<evidence type="ECO:0008006" key="4">
    <source>
        <dbReference type="Google" id="ProtNLM"/>
    </source>
</evidence>
<evidence type="ECO:0000256" key="1">
    <source>
        <dbReference type="SAM" id="SignalP"/>
    </source>
</evidence>
<sequence>MAFCLALSSPVHHRCCHSRVCVVLVCCLLLALAAPLVAAAAWHDYGGTLAFTATMRHDYGGSSCGRREVI</sequence>
<feature type="chain" id="PRO_5002351372" description="Expansin-like EG45 domain-containing protein" evidence="1">
    <location>
        <begin position="34"/>
        <end position="70"/>
    </location>
</feature>
<dbReference type="Proteomes" id="UP000026961">
    <property type="component" value="Chromosome 2"/>
</dbReference>